<evidence type="ECO:0000259" key="1">
    <source>
        <dbReference type="Pfam" id="PF07250"/>
    </source>
</evidence>
<protein>
    <submittedName>
        <fullName evidence="3">Aldehyde oxidase GLOX-like</fullName>
    </submittedName>
</protein>
<reference evidence="2" key="1">
    <citation type="journal article" date="2014" name="Nat. Commun.">
        <title>The emerging biofuel crop Camelina sativa retains a highly undifferentiated hexaploid genome structure.</title>
        <authorList>
            <person name="Kagale S."/>
            <person name="Koh C."/>
            <person name="Nixon J."/>
            <person name="Bollina V."/>
            <person name="Clarke W.E."/>
            <person name="Tuteja R."/>
            <person name="Spillane C."/>
            <person name="Robinson S.J."/>
            <person name="Links M.G."/>
            <person name="Clarke C."/>
            <person name="Higgins E.E."/>
            <person name="Huebert T."/>
            <person name="Sharpe A.G."/>
            <person name="Parkin I.A."/>
        </authorList>
    </citation>
    <scope>NUCLEOTIDE SEQUENCE [LARGE SCALE GENOMIC DNA]</scope>
    <source>
        <strain evidence="2">cv. DH55</strain>
    </source>
</reference>
<dbReference type="RefSeq" id="XP_019098731.1">
    <property type="nucleotide sequence ID" value="XM_019243186.1"/>
</dbReference>
<dbReference type="Pfam" id="PF07250">
    <property type="entry name" value="Glyoxal_oxid_N"/>
    <property type="match status" value="1"/>
</dbReference>
<dbReference type="PANTHER" id="PTHR32208">
    <property type="entry name" value="SECRETED PROTEIN-RELATED"/>
    <property type="match status" value="1"/>
</dbReference>
<name>A0ABM1RI93_CAMSA</name>
<dbReference type="InterPro" id="IPR037293">
    <property type="entry name" value="Gal_Oxidase_central_sf"/>
</dbReference>
<feature type="domain" description="Glyoxal oxidase N-terminal" evidence="1">
    <location>
        <begin position="5"/>
        <end position="102"/>
    </location>
</feature>
<reference evidence="3" key="2">
    <citation type="submission" date="2025-08" db="UniProtKB">
        <authorList>
            <consortium name="RefSeq"/>
        </authorList>
    </citation>
    <scope>IDENTIFICATION</scope>
    <source>
        <tissue evidence="3">Leaf</tissue>
    </source>
</reference>
<organism evidence="2 3">
    <name type="scientific">Camelina sativa</name>
    <name type="common">False flax</name>
    <name type="synonym">Myagrum sativum</name>
    <dbReference type="NCBI Taxonomy" id="90675"/>
    <lineage>
        <taxon>Eukaryota</taxon>
        <taxon>Viridiplantae</taxon>
        <taxon>Streptophyta</taxon>
        <taxon>Embryophyta</taxon>
        <taxon>Tracheophyta</taxon>
        <taxon>Spermatophyta</taxon>
        <taxon>Magnoliopsida</taxon>
        <taxon>eudicotyledons</taxon>
        <taxon>Gunneridae</taxon>
        <taxon>Pentapetalae</taxon>
        <taxon>rosids</taxon>
        <taxon>malvids</taxon>
        <taxon>Brassicales</taxon>
        <taxon>Brassicaceae</taxon>
        <taxon>Camelineae</taxon>
        <taxon>Camelina</taxon>
    </lineage>
</organism>
<dbReference type="Proteomes" id="UP000694864">
    <property type="component" value="Unplaced"/>
</dbReference>
<feature type="non-terminal residue" evidence="3">
    <location>
        <position position="1"/>
    </location>
</feature>
<gene>
    <name evidence="3" type="primary">LOC109132055</name>
</gene>
<proteinExistence type="predicted"/>
<keyword evidence="2" id="KW-1185">Reference proteome</keyword>
<accession>A0ABM1RI93</accession>
<dbReference type="InterPro" id="IPR009880">
    <property type="entry name" value="Glyoxal_oxidase_N"/>
</dbReference>
<evidence type="ECO:0000313" key="2">
    <source>
        <dbReference type="Proteomes" id="UP000694864"/>
    </source>
</evidence>
<dbReference type="Gene3D" id="2.130.10.80">
    <property type="entry name" value="Galactose oxidase/kelch, beta-propeller"/>
    <property type="match status" value="1"/>
</dbReference>
<dbReference type="PANTHER" id="PTHR32208:SF21">
    <property type="entry name" value="LOW QUALITY PROTEIN: ALDEHYDE OXIDASE GLOX-LIKE"/>
    <property type="match status" value="1"/>
</dbReference>
<sequence>PDDGGNLFVFANSRAVKYDHRINAVVKEYPPLDGGPRNYPSGGSSAMLAIQGDFATAEILICGGAQSGAFTARATDAPAHGTCGRIVATAADPVWVTEEMPFG</sequence>
<feature type="non-terminal residue" evidence="3">
    <location>
        <position position="103"/>
    </location>
</feature>
<evidence type="ECO:0000313" key="3">
    <source>
        <dbReference type="RefSeq" id="XP_019098731.1"/>
    </source>
</evidence>
<dbReference type="GeneID" id="109132055"/>